<dbReference type="RefSeq" id="WP_184581255.1">
    <property type="nucleotide sequence ID" value="NZ_JACHJT010000001.1"/>
</dbReference>
<proteinExistence type="inferred from homology"/>
<evidence type="ECO:0000256" key="2">
    <source>
        <dbReference type="ARBA" id="ARBA00007103"/>
    </source>
</evidence>
<dbReference type="InterPro" id="IPR001216">
    <property type="entry name" value="P-phosphate_BS"/>
</dbReference>
<evidence type="ECO:0000313" key="20">
    <source>
        <dbReference type="Proteomes" id="UP000523007"/>
    </source>
</evidence>
<comment type="catalytic activity">
    <reaction evidence="9">
        <text>[CysO sulfur-carrier protein]-C-terminal-Gly-aminoethanethioate + O-phospho-L-serine + H(+) = [CysO sulfur-carrier protein]-Gly-NH-CH2-C(O)-S-L-Cys + phosphate</text>
        <dbReference type="Rhea" id="RHEA:48740"/>
        <dbReference type="Rhea" id="RHEA-COMP:12207"/>
        <dbReference type="Rhea" id="RHEA-COMP:19917"/>
        <dbReference type="ChEBI" id="CHEBI:15378"/>
        <dbReference type="ChEBI" id="CHEBI:43474"/>
        <dbReference type="ChEBI" id="CHEBI:57524"/>
        <dbReference type="ChEBI" id="CHEBI:90783"/>
        <dbReference type="ChEBI" id="CHEBI:232372"/>
        <dbReference type="EC" id="2.5.1.113"/>
    </reaction>
</comment>
<evidence type="ECO:0000256" key="4">
    <source>
        <dbReference type="ARBA" id="ARBA00022605"/>
    </source>
</evidence>
<evidence type="ECO:0000256" key="1">
    <source>
        <dbReference type="ARBA" id="ARBA00001933"/>
    </source>
</evidence>
<dbReference type="Gene3D" id="3.40.50.1100">
    <property type="match status" value="2"/>
</dbReference>
<organism evidence="19 20">
    <name type="scientific">Lipingzhangella halophila</name>
    <dbReference type="NCBI Taxonomy" id="1783352"/>
    <lineage>
        <taxon>Bacteria</taxon>
        <taxon>Bacillati</taxon>
        <taxon>Actinomycetota</taxon>
        <taxon>Actinomycetes</taxon>
        <taxon>Streptosporangiales</taxon>
        <taxon>Nocardiopsidaceae</taxon>
        <taxon>Lipingzhangella</taxon>
    </lineage>
</organism>
<name>A0A7W7RKJ9_9ACTN</name>
<feature type="binding site" evidence="16">
    <location>
        <position position="73"/>
    </location>
    <ligand>
        <name>pyridoxal 5'-phosphate</name>
        <dbReference type="ChEBI" id="CHEBI:597326"/>
    </ligand>
</feature>
<comment type="subunit">
    <text evidence="3">Homodimer.</text>
</comment>
<reference evidence="19 20" key="1">
    <citation type="submission" date="2020-08" db="EMBL/GenBank/DDBJ databases">
        <title>Sequencing the genomes of 1000 actinobacteria strains.</title>
        <authorList>
            <person name="Klenk H.-P."/>
        </authorList>
    </citation>
    <scope>NUCLEOTIDE SEQUENCE [LARGE SCALE GENOMIC DNA]</scope>
    <source>
        <strain evidence="19 20">DSM 102030</strain>
    </source>
</reference>
<dbReference type="Pfam" id="PF00291">
    <property type="entry name" value="PALP"/>
    <property type="match status" value="1"/>
</dbReference>
<dbReference type="SUPFAM" id="SSF53686">
    <property type="entry name" value="Tryptophan synthase beta subunit-like PLP-dependent enzymes"/>
    <property type="match status" value="1"/>
</dbReference>
<dbReference type="InterPro" id="IPR005856">
    <property type="entry name" value="Cys_synth"/>
</dbReference>
<dbReference type="Proteomes" id="UP000523007">
    <property type="component" value="Unassembled WGS sequence"/>
</dbReference>
<dbReference type="InterPro" id="IPR036052">
    <property type="entry name" value="TrpB-like_PALP_sf"/>
</dbReference>
<feature type="binding site" evidence="16">
    <location>
        <begin position="176"/>
        <end position="180"/>
    </location>
    <ligand>
        <name>pyridoxal 5'-phosphate</name>
        <dbReference type="ChEBI" id="CHEBI:597326"/>
    </ligand>
</feature>
<gene>
    <name evidence="19" type="ORF">F4561_004504</name>
</gene>
<keyword evidence="20" id="KW-1185">Reference proteome</keyword>
<evidence type="ECO:0000256" key="11">
    <source>
        <dbReference type="ARBA" id="ARBA00067947"/>
    </source>
</evidence>
<dbReference type="PROSITE" id="PS00901">
    <property type="entry name" value="CYS_SYNTHASE"/>
    <property type="match status" value="1"/>
</dbReference>
<comment type="similarity">
    <text evidence="2">Belongs to the cysteine synthase/cystathionine beta-synthase family.</text>
</comment>
<dbReference type="GO" id="GO:0004124">
    <property type="term" value="F:cysteine synthase activity"/>
    <property type="evidence" value="ECO:0007669"/>
    <property type="project" value="InterPro"/>
</dbReference>
<evidence type="ECO:0000256" key="15">
    <source>
        <dbReference type="ARBA" id="ARBA00082112"/>
    </source>
</evidence>
<feature type="modified residue" description="N6-(pyridoxal phosphate)lysine" evidence="17">
    <location>
        <position position="43"/>
    </location>
</feature>
<evidence type="ECO:0000256" key="14">
    <source>
        <dbReference type="ARBA" id="ARBA00079480"/>
    </source>
</evidence>
<feature type="domain" description="Tryptophan synthase beta chain-like PALP" evidence="18">
    <location>
        <begin position="8"/>
        <end position="287"/>
    </location>
</feature>
<sequence length="315" mass="34085">MRYDSLLDSLGGTPLVGLPGLSPSPDVRLWAKLEDRNPTGSIKDRVAFAMIEQAEKDDRLTPGCTILEPTSGNTGISLAMVAKLRGYRMVCVMPENTSAERRQLLEMWGAEIHFSAAEGGSNEAVRVAKQMAGEHPDWVMLYQYGNPANARAHYETTGPELLADLPGITHFVAGLGTTGTLMGVGRYLREHRPGAQIVAAEPRYGELVYGLRNLDEGFVPELYDESVLTTRFSVPADAALRRTRELLTYEGIFAGISTGGALHAALGVARKAEKAGERADIAFVIADAGWKYLSTGAYEGSLEEAAERLDGQLWA</sequence>
<comment type="caution">
    <text evidence="19">The sequence shown here is derived from an EMBL/GenBank/DDBJ whole genome shotgun (WGS) entry which is preliminary data.</text>
</comment>
<protein>
    <recommendedName>
        <fullName evidence="11">O-phosphoserine sulfhydrylase</fullName>
        <ecNumber evidence="10">2.5.1.113</ecNumber>
    </recommendedName>
    <alternativeName>
        <fullName evidence="13">CysO-thiocarboxylate-dependent cysteine synthase</fullName>
    </alternativeName>
    <alternativeName>
        <fullName evidence="14">Cysteine synthase B</fullName>
    </alternativeName>
    <alternativeName>
        <fullName evidence="12">O-phosphoserine-specific cysteine synthase</fullName>
    </alternativeName>
    <alternativeName>
        <fullName evidence="15">[CysO sulfur-carrier protein]-thiocarboxylate-dependent cysteine synthase</fullName>
    </alternativeName>
</protein>
<dbReference type="NCBIfam" id="TIGR01136">
    <property type="entry name" value="cysKM"/>
    <property type="match status" value="1"/>
</dbReference>
<evidence type="ECO:0000256" key="9">
    <source>
        <dbReference type="ARBA" id="ARBA00051675"/>
    </source>
</evidence>
<evidence type="ECO:0000256" key="7">
    <source>
        <dbReference type="ARBA" id="ARBA00023192"/>
    </source>
</evidence>
<dbReference type="PANTHER" id="PTHR10314">
    <property type="entry name" value="CYSTATHIONINE BETA-SYNTHASE"/>
    <property type="match status" value="1"/>
</dbReference>
<dbReference type="EMBL" id="JACHJT010000001">
    <property type="protein sequence ID" value="MBB4933684.1"/>
    <property type="molecule type" value="Genomic_DNA"/>
</dbReference>
<dbReference type="CDD" id="cd01561">
    <property type="entry name" value="CBS_like"/>
    <property type="match status" value="1"/>
</dbReference>
<evidence type="ECO:0000256" key="13">
    <source>
        <dbReference type="ARBA" id="ARBA00076366"/>
    </source>
</evidence>
<dbReference type="InterPro" id="IPR050214">
    <property type="entry name" value="Cys_Synth/Cystath_Beta-Synth"/>
</dbReference>
<keyword evidence="4" id="KW-0028">Amino-acid biosynthesis</keyword>
<dbReference type="AlphaFoldDB" id="A0A7W7RKJ9"/>
<evidence type="ECO:0000256" key="3">
    <source>
        <dbReference type="ARBA" id="ARBA00011738"/>
    </source>
</evidence>
<dbReference type="GO" id="GO:0006535">
    <property type="term" value="P:cysteine biosynthetic process from serine"/>
    <property type="evidence" value="ECO:0007669"/>
    <property type="project" value="InterPro"/>
</dbReference>
<evidence type="ECO:0000259" key="18">
    <source>
        <dbReference type="Pfam" id="PF00291"/>
    </source>
</evidence>
<keyword evidence="7" id="KW-0198">Cysteine biosynthesis</keyword>
<evidence type="ECO:0000256" key="12">
    <source>
        <dbReference type="ARBA" id="ARBA00076364"/>
    </source>
</evidence>
<dbReference type="InterPro" id="IPR001926">
    <property type="entry name" value="TrpB-like_PALP"/>
</dbReference>
<evidence type="ECO:0000256" key="6">
    <source>
        <dbReference type="ARBA" id="ARBA00022898"/>
    </source>
</evidence>
<comment type="cofactor">
    <cofactor evidence="1 16">
        <name>pyridoxal 5'-phosphate</name>
        <dbReference type="ChEBI" id="CHEBI:597326"/>
    </cofactor>
</comment>
<evidence type="ECO:0000256" key="5">
    <source>
        <dbReference type="ARBA" id="ARBA00022679"/>
    </source>
</evidence>
<evidence type="ECO:0000313" key="19">
    <source>
        <dbReference type="EMBL" id="MBB4933684.1"/>
    </source>
</evidence>
<evidence type="ECO:0000256" key="8">
    <source>
        <dbReference type="ARBA" id="ARBA00029440"/>
    </source>
</evidence>
<evidence type="ECO:0000256" key="17">
    <source>
        <dbReference type="PIRSR" id="PIRSR605856-51"/>
    </source>
</evidence>
<evidence type="ECO:0000256" key="16">
    <source>
        <dbReference type="PIRSR" id="PIRSR605856-50"/>
    </source>
</evidence>
<dbReference type="FunFam" id="3.40.50.1100:FF:000023">
    <property type="entry name" value="Cysteine synthase"/>
    <property type="match status" value="1"/>
</dbReference>
<keyword evidence="5 19" id="KW-0808">Transferase</keyword>
<dbReference type="EC" id="2.5.1.113" evidence="10"/>
<evidence type="ECO:0000256" key="10">
    <source>
        <dbReference type="ARBA" id="ARBA00066837"/>
    </source>
</evidence>
<accession>A0A7W7RKJ9</accession>
<keyword evidence="6 16" id="KW-0663">Pyridoxal phosphate</keyword>
<comment type="pathway">
    <text evidence="8">Amino-acid biosynthesis.</text>
</comment>
<feature type="binding site" evidence="16">
    <location>
        <position position="257"/>
    </location>
    <ligand>
        <name>pyridoxal 5'-phosphate</name>
        <dbReference type="ChEBI" id="CHEBI:597326"/>
    </ligand>
</feature>